<dbReference type="GO" id="GO:0006396">
    <property type="term" value="P:RNA processing"/>
    <property type="evidence" value="ECO:0007669"/>
    <property type="project" value="TreeGrafter"/>
</dbReference>
<dbReference type="InterPro" id="IPR014720">
    <property type="entry name" value="dsRBD_dom"/>
</dbReference>
<reference evidence="4" key="1">
    <citation type="submission" date="2021-07" db="EMBL/GenBank/DDBJ databases">
        <authorList>
            <person name="Catto M.A."/>
            <person name="Jacobson A."/>
            <person name="Kennedy G."/>
            <person name="Labadie P."/>
            <person name="Hunt B.G."/>
            <person name="Srinivasan R."/>
        </authorList>
    </citation>
    <scope>NUCLEOTIDE SEQUENCE</scope>
    <source>
        <strain evidence="4">PL_HMW_Pooled</strain>
        <tissue evidence="4">Head</tissue>
    </source>
</reference>
<dbReference type="GO" id="GO:0010468">
    <property type="term" value="P:regulation of gene expression"/>
    <property type="evidence" value="ECO:0007669"/>
    <property type="project" value="UniProtKB-ARBA"/>
</dbReference>
<dbReference type="SMART" id="SM00358">
    <property type="entry name" value="DSRM"/>
    <property type="match status" value="2"/>
</dbReference>
<protein>
    <submittedName>
        <fullName evidence="4">Double-stranded RNA-specific editase 1</fullName>
    </submittedName>
</protein>
<dbReference type="GO" id="GO:0003726">
    <property type="term" value="F:double-stranded RNA adenosine deaminase activity"/>
    <property type="evidence" value="ECO:0007669"/>
    <property type="project" value="TreeGrafter"/>
</dbReference>
<evidence type="ECO:0000259" key="3">
    <source>
        <dbReference type="PROSITE" id="PS50137"/>
    </source>
</evidence>
<dbReference type="EMBL" id="JAHWGI010001396">
    <property type="protein sequence ID" value="KAK3929314.1"/>
    <property type="molecule type" value="Genomic_DNA"/>
</dbReference>
<dbReference type="AlphaFoldDB" id="A0AAE1LSK1"/>
<dbReference type="PROSITE" id="PS50137">
    <property type="entry name" value="DS_RBD"/>
    <property type="match status" value="2"/>
</dbReference>
<dbReference type="PANTHER" id="PTHR10910:SF62">
    <property type="entry name" value="AT07585P-RELATED"/>
    <property type="match status" value="1"/>
</dbReference>
<gene>
    <name evidence="4" type="ORF">KUF71_017774</name>
</gene>
<evidence type="ECO:0000313" key="5">
    <source>
        <dbReference type="Proteomes" id="UP001219518"/>
    </source>
</evidence>
<evidence type="ECO:0000313" key="4">
    <source>
        <dbReference type="EMBL" id="KAK3929314.1"/>
    </source>
</evidence>
<dbReference type="GO" id="GO:0006382">
    <property type="term" value="P:adenosine to inosine editing"/>
    <property type="evidence" value="ECO:0007669"/>
    <property type="project" value="TreeGrafter"/>
</dbReference>
<feature type="domain" description="DRBM" evidence="3">
    <location>
        <begin position="103"/>
        <end position="169"/>
    </location>
</feature>
<dbReference type="Proteomes" id="UP001219518">
    <property type="component" value="Unassembled WGS sequence"/>
</dbReference>
<proteinExistence type="predicted"/>
<name>A0AAE1LSK1_9NEOP</name>
<dbReference type="SUPFAM" id="SSF54768">
    <property type="entry name" value="dsRNA-binding domain-like"/>
    <property type="match status" value="2"/>
</dbReference>
<feature type="region of interest" description="Disordered" evidence="2">
    <location>
        <begin position="57"/>
        <end position="76"/>
    </location>
</feature>
<dbReference type="GO" id="GO:0008251">
    <property type="term" value="F:tRNA-specific adenosine deaminase activity"/>
    <property type="evidence" value="ECO:0007669"/>
    <property type="project" value="TreeGrafter"/>
</dbReference>
<reference evidence="4" key="2">
    <citation type="journal article" date="2023" name="BMC Genomics">
        <title>Pest status, molecular evolution, and epigenetic factors derived from the genome assembly of Frankliniella fusca, a thysanopteran phytovirus vector.</title>
        <authorList>
            <person name="Catto M.A."/>
            <person name="Labadie P.E."/>
            <person name="Jacobson A.L."/>
            <person name="Kennedy G.G."/>
            <person name="Srinivasan R."/>
            <person name="Hunt B.G."/>
        </authorList>
    </citation>
    <scope>NUCLEOTIDE SEQUENCE</scope>
    <source>
        <strain evidence="4">PL_HMW_Pooled</strain>
    </source>
</reference>
<comment type="caution">
    <text evidence="4">The sequence shown here is derived from an EMBL/GenBank/DDBJ whole genome shotgun (WGS) entry which is preliminary data.</text>
</comment>
<evidence type="ECO:0000256" key="2">
    <source>
        <dbReference type="SAM" id="MobiDB-lite"/>
    </source>
</evidence>
<sequence length="344" mass="38453">MFLCLLVSQSFRYFPSRRISSKNFHFFYVGMDQAALTPLNMNPFYQQAQNPLPKMEIAENENGDGSDQTPKKPWMKRAGAPITKVAPDVKRRRRNYQAKKLLAPKNPLMVLNELRPGLPFTFLDRSNGSSQPHFIATVEIDAKTFSGQGISKKQAQQDAAENALKGLFFDKLVDQLMKKEEGDVEMKDVNQSFNDSEIDGKTQSHPEDDTPWSALASFAMFKLVTLWQNSESKNSASTFTTESISPLSAFNQQIPLQQSQPMAGALGKLPPNPTEIDPVMLLNQISPFSKFTELERDVRDGSTVFTLTVEFNGQSFSGSATKKKTAKKICAKNALKSYGVQYPD</sequence>
<accession>A0AAE1LSK1</accession>
<dbReference type="PANTHER" id="PTHR10910">
    <property type="entry name" value="EUKARYOTE SPECIFIC DSRNA BINDING PROTEIN"/>
    <property type="match status" value="1"/>
</dbReference>
<feature type="domain" description="DRBM" evidence="3">
    <location>
        <begin position="277"/>
        <end position="340"/>
    </location>
</feature>
<keyword evidence="1" id="KW-0694">RNA-binding</keyword>
<dbReference type="Pfam" id="PF00035">
    <property type="entry name" value="dsrm"/>
    <property type="match status" value="2"/>
</dbReference>
<dbReference type="GO" id="GO:0005737">
    <property type="term" value="C:cytoplasm"/>
    <property type="evidence" value="ECO:0007669"/>
    <property type="project" value="TreeGrafter"/>
</dbReference>
<dbReference type="Gene3D" id="3.30.160.20">
    <property type="match status" value="2"/>
</dbReference>
<dbReference type="GO" id="GO:0005730">
    <property type="term" value="C:nucleolus"/>
    <property type="evidence" value="ECO:0007669"/>
    <property type="project" value="TreeGrafter"/>
</dbReference>
<organism evidence="4 5">
    <name type="scientific">Frankliniella fusca</name>
    <dbReference type="NCBI Taxonomy" id="407009"/>
    <lineage>
        <taxon>Eukaryota</taxon>
        <taxon>Metazoa</taxon>
        <taxon>Ecdysozoa</taxon>
        <taxon>Arthropoda</taxon>
        <taxon>Hexapoda</taxon>
        <taxon>Insecta</taxon>
        <taxon>Pterygota</taxon>
        <taxon>Neoptera</taxon>
        <taxon>Paraneoptera</taxon>
        <taxon>Thysanoptera</taxon>
        <taxon>Terebrantia</taxon>
        <taxon>Thripoidea</taxon>
        <taxon>Thripidae</taxon>
        <taxon>Frankliniella</taxon>
    </lineage>
</organism>
<keyword evidence="5" id="KW-1185">Reference proteome</keyword>
<evidence type="ECO:0000256" key="1">
    <source>
        <dbReference type="PROSITE-ProRule" id="PRU00266"/>
    </source>
</evidence>
<dbReference type="GO" id="GO:0003725">
    <property type="term" value="F:double-stranded RNA binding"/>
    <property type="evidence" value="ECO:0007669"/>
    <property type="project" value="TreeGrafter"/>
</dbReference>